<dbReference type="SUPFAM" id="SSF82866">
    <property type="entry name" value="Multidrug efflux transporter AcrB transmembrane domain"/>
    <property type="match status" value="2"/>
</dbReference>
<dbReference type="SUPFAM" id="SSF69593">
    <property type="entry name" value="Glycerol-3-phosphate (1)-acyltransferase"/>
    <property type="match status" value="1"/>
</dbReference>
<dbReference type="OrthoDB" id="9803035at2"/>
<gene>
    <name evidence="8" type="ORF">C5749_10460</name>
</gene>
<evidence type="ECO:0000256" key="1">
    <source>
        <dbReference type="ARBA" id="ARBA00004651"/>
    </source>
</evidence>
<dbReference type="PROSITE" id="PS51257">
    <property type="entry name" value="PROKAR_LIPOPROTEIN"/>
    <property type="match status" value="1"/>
</dbReference>
<keyword evidence="5 6" id="KW-0472">Membrane</keyword>
<feature type="transmembrane region" description="Helical" evidence="6">
    <location>
        <begin position="773"/>
        <end position="801"/>
    </location>
</feature>
<sequence length="1216" mass="137964">MEKIFYHIYVWVQRNKPLATVVALLFLTSCGLLASKLRFEEDITQIIPKNERTDKFSKVLSQINFADKIAVLIEKNGETQASALTAAADAFLDSIKTDSLYIREVTGRIEQEEMEGVYDFVYQNLPLFLDAGDYRTITERLQPDSISERVLQNYRTLISPTGLVMRSFIQKDPLGLALIGLQKMQQHTVGEDFMLYDGFITTTDTSQLLLFLDPTFQGADTEHNTLLVEHLYRLQARLQQHAEQKVTISYYGAAFIAVANAKQIKIDILTTVLISMSVLMLLLILFYRRIYIPLLVFIPTVFAALFGMACLYLYKPVISAISLSVAAVLIGITIDYTLHILTHYKKSGDVRELYRELTRPLLMSGATTAVVFLCLLFVNAEALVDLGIFASISIFVSAVFTLLIVPHLYRPKRELRHHTVLDKLAAFPFERSKILITICLVLLVISCFTSERVGYNNNLADLNFVPTALRQVEHKLDKLTNASSKSIYLVSTGNSFEDAAQKSDRLMSYLHEAKARKEIVDYQGLPIIPLSTTLQQEKIGAWNTFWENQHSDKLIFRLQKEGEKYGFEAETHADFYALLKERREPLAWHDLQSQRALRLSDFVAERDGFFTVSILVKLDDAGRENFVRAMGAKPDVFVVDRQQLNETFLGQLRADFNRLVSYSFFAVLFILWVFFRRIELVLLSAIPIGLTGLVTAGLMGFFGLELNIFSAIVCTLVFGHGVDFSIFMTAALQKQYSTGKDTLQTYRTSILLAVLTTVLAIGALVFAKHPALLSIAAVSLIGVFAAVIITFVFYPILFYFFISNRAKQGKSPFTITILLLSLLFFAYYGLGSLLVSFFGRVLLAVFPLPKEKKDTLFRKTMAAFMKSVLYLHPQTRHQTINLHGETFDKPAIIIANHSSFLDTLSLGMLVPKGIFLVNDWVWNSPIFGRAVKALGFYPVSQGLENGIAILREKVAQGYSLIVFPEGSRSYDNVIKRFHKGAFYLAEQLQLDILPIYLLGNGDVLPKGDVLIFGGAMTQVIGERIRIEDPAFGEGYLERTKRVMRHFRKTYSGYRRQEEDMLYFRAKIQLAYYYKDEDIVADVKKNLAQGLRYYHELNLYLGEKVHVAHLSDTYGEFDYLLSLQSGSRKMVGIINNAEKRAVAESIYWRKHRQVRFASELNVSCPILVIHPSVEFSCVPSSFLEGFQEIYIFERAQPLLTLGWKEEELTATLICYTK</sequence>
<dbReference type="PANTHER" id="PTHR33406">
    <property type="entry name" value="MEMBRANE PROTEIN MJ1562-RELATED"/>
    <property type="match status" value="1"/>
</dbReference>
<feature type="transmembrane region" description="Helical" evidence="6">
    <location>
        <begin position="320"/>
        <end position="341"/>
    </location>
</feature>
<evidence type="ECO:0000259" key="7">
    <source>
        <dbReference type="SMART" id="SM00563"/>
    </source>
</evidence>
<comment type="subcellular location">
    <subcellularLocation>
        <location evidence="1">Cell membrane</location>
        <topology evidence="1">Multi-pass membrane protein</topology>
    </subcellularLocation>
</comment>
<dbReference type="Gene3D" id="1.20.1640.10">
    <property type="entry name" value="Multidrug efflux transporter AcrB transmembrane domain"/>
    <property type="match status" value="2"/>
</dbReference>
<dbReference type="InterPro" id="IPR002123">
    <property type="entry name" value="Plipid/glycerol_acylTrfase"/>
</dbReference>
<evidence type="ECO:0000256" key="4">
    <source>
        <dbReference type="ARBA" id="ARBA00022989"/>
    </source>
</evidence>
<dbReference type="RefSeq" id="WP_105725800.1">
    <property type="nucleotide sequence ID" value="NZ_PVBS01000002.1"/>
</dbReference>
<evidence type="ECO:0000256" key="6">
    <source>
        <dbReference type="SAM" id="Phobius"/>
    </source>
</evidence>
<feature type="transmembrane region" description="Helical" evidence="6">
    <location>
        <begin position="659"/>
        <end position="675"/>
    </location>
</feature>
<feature type="transmembrane region" description="Helical" evidence="6">
    <location>
        <begin position="294"/>
        <end position="314"/>
    </location>
</feature>
<evidence type="ECO:0000256" key="2">
    <source>
        <dbReference type="ARBA" id="ARBA00022475"/>
    </source>
</evidence>
<keyword evidence="4 6" id="KW-1133">Transmembrane helix</keyword>
<feature type="transmembrane region" description="Helical" evidence="6">
    <location>
        <begin position="361"/>
        <end position="380"/>
    </location>
</feature>
<dbReference type="PANTHER" id="PTHR33406:SF13">
    <property type="entry name" value="MEMBRANE PROTEIN YDFJ"/>
    <property type="match status" value="1"/>
</dbReference>
<dbReference type="Pfam" id="PF03176">
    <property type="entry name" value="MMPL"/>
    <property type="match status" value="1"/>
</dbReference>
<name>A0A2S9JL94_9SPHI</name>
<evidence type="ECO:0000256" key="3">
    <source>
        <dbReference type="ARBA" id="ARBA00022692"/>
    </source>
</evidence>
<keyword evidence="3 6" id="KW-0812">Transmembrane</keyword>
<dbReference type="Pfam" id="PF01553">
    <property type="entry name" value="Acyltransferase"/>
    <property type="match status" value="1"/>
</dbReference>
<keyword evidence="8" id="KW-0012">Acyltransferase</keyword>
<dbReference type="AlphaFoldDB" id="A0A2S9JL94"/>
<dbReference type="SMART" id="SM00563">
    <property type="entry name" value="PlsC"/>
    <property type="match status" value="1"/>
</dbReference>
<keyword evidence="9" id="KW-1185">Reference proteome</keyword>
<feature type="transmembrane region" description="Helical" evidence="6">
    <location>
        <begin position="813"/>
        <end position="838"/>
    </location>
</feature>
<evidence type="ECO:0000313" key="8">
    <source>
        <dbReference type="EMBL" id="PRD53925.1"/>
    </source>
</evidence>
<accession>A0A2S9JL94</accession>
<feature type="transmembrane region" description="Helical" evidence="6">
    <location>
        <begin position="268"/>
        <end position="287"/>
    </location>
</feature>
<dbReference type="EMBL" id="PVBS01000002">
    <property type="protein sequence ID" value="PRD53925.1"/>
    <property type="molecule type" value="Genomic_DNA"/>
</dbReference>
<dbReference type="GO" id="GO:0016746">
    <property type="term" value="F:acyltransferase activity"/>
    <property type="evidence" value="ECO:0007669"/>
    <property type="project" value="UniProtKB-KW"/>
</dbReference>
<keyword evidence="8" id="KW-0808">Transferase</keyword>
<organism evidence="8 9">
    <name type="scientific">Sphingobacterium gobiense</name>
    <dbReference type="NCBI Taxonomy" id="1382456"/>
    <lineage>
        <taxon>Bacteria</taxon>
        <taxon>Pseudomonadati</taxon>
        <taxon>Bacteroidota</taxon>
        <taxon>Sphingobacteriia</taxon>
        <taxon>Sphingobacteriales</taxon>
        <taxon>Sphingobacteriaceae</taxon>
        <taxon>Sphingobacterium</taxon>
    </lineage>
</organism>
<evidence type="ECO:0000313" key="9">
    <source>
        <dbReference type="Proteomes" id="UP000238642"/>
    </source>
</evidence>
<feature type="transmembrane region" description="Helical" evidence="6">
    <location>
        <begin position="708"/>
        <end position="728"/>
    </location>
</feature>
<dbReference type="CDD" id="cd07989">
    <property type="entry name" value="LPLAT_AGPAT-like"/>
    <property type="match status" value="1"/>
</dbReference>
<keyword evidence="2" id="KW-1003">Cell membrane</keyword>
<dbReference type="Proteomes" id="UP000238642">
    <property type="component" value="Unassembled WGS sequence"/>
</dbReference>
<feature type="domain" description="Phospholipid/glycerol acyltransferase" evidence="7">
    <location>
        <begin position="891"/>
        <end position="1000"/>
    </location>
</feature>
<dbReference type="InterPro" id="IPR050545">
    <property type="entry name" value="Mycobact_MmpL"/>
</dbReference>
<feature type="transmembrane region" description="Helical" evidence="6">
    <location>
        <begin position="749"/>
        <end position="767"/>
    </location>
</feature>
<comment type="caution">
    <text evidence="8">The sequence shown here is derived from an EMBL/GenBank/DDBJ whole genome shotgun (WGS) entry which is preliminary data.</text>
</comment>
<evidence type="ECO:0000256" key="5">
    <source>
        <dbReference type="ARBA" id="ARBA00023136"/>
    </source>
</evidence>
<proteinExistence type="predicted"/>
<feature type="transmembrane region" description="Helical" evidence="6">
    <location>
        <begin position="386"/>
        <end position="409"/>
    </location>
</feature>
<dbReference type="InterPro" id="IPR004869">
    <property type="entry name" value="MMPL_dom"/>
</dbReference>
<feature type="transmembrane region" description="Helical" evidence="6">
    <location>
        <begin position="680"/>
        <end position="702"/>
    </location>
</feature>
<protein>
    <submittedName>
        <fullName evidence="8">Glycerol acyltransferase</fullName>
    </submittedName>
</protein>
<reference evidence="8 9" key="1">
    <citation type="submission" date="2018-02" db="EMBL/GenBank/DDBJ databases">
        <title>The draft genome of Sphingobacterium gobiense H7.</title>
        <authorList>
            <person name="Li L."/>
            <person name="Liu L."/>
            <person name="Zhang X."/>
            <person name="Wang T."/>
            <person name="Liang L."/>
        </authorList>
    </citation>
    <scope>NUCLEOTIDE SEQUENCE [LARGE SCALE GENOMIC DNA]</scope>
    <source>
        <strain evidence="8 9">ACCC 05757</strain>
    </source>
</reference>
<dbReference type="GO" id="GO:0005886">
    <property type="term" value="C:plasma membrane"/>
    <property type="evidence" value="ECO:0007669"/>
    <property type="project" value="UniProtKB-SubCell"/>
</dbReference>